<keyword evidence="3" id="KW-1185">Reference proteome</keyword>
<reference evidence="2" key="1">
    <citation type="submission" date="2016-03" db="EMBL/GenBank/DDBJ databases">
        <title>Mechanisms controlling the formation of the plant cell surface in tip-growing cells are functionally conserved among land plants.</title>
        <authorList>
            <person name="Honkanen S."/>
            <person name="Jones V.A."/>
            <person name="Morieri G."/>
            <person name="Champion C."/>
            <person name="Hetherington A.J."/>
            <person name="Kelly S."/>
            <person name="Saint-Marcoux D."/>
            <person name="Proust H."/>
            <person name="Prescott H."/>
            <person name="Dolan L."/>
        </authorList>
    </citation>
    <scope>NUCLEOTIDE SEQUENCE [LARGE SCALE GENOMIC DNA]</scope>
    <source>
        <tissue evidence="2">Whole gametophyte</tissue>
    </source>
</reference>
<feature type="region of interest" description="Disordered" evidence="1">
    <location>
        <begin position="1"/>
        <end position="35"/>
    </location>
</feature>
<dbReference type="Proteomes" id="UP000077202">
    <property type="component" value="Unassembled WGS sequence"/>
</dbReference>
<proteinExistence type="predicted"/>
<feature type="compositionally biased region" description="Basic and acidic residues" evidence="1">
    <location>
        <begin position="24"/>
        <end position="35"/>
    </location>
</feature>
<gene>
    <name evidence="2" type="ORF">AXG93_3005s1310</name>
</gene>
<name>A0A176WNF3_MARPO</name>
<sequence length="190" mass="20750">MASRCFYSPMSSSKHAMENPNKSHTIDTRDRSPCSRRENTKLLDTLHVIDSTPIVQKPIRKLDSGVRNKWKATRCRTPSLRITSKHRTEVVVVEGEQQQQEDEEQADLGEEESVVVDEEKEEGRRGGAAAAAAKADHRHEEETSDSGHCGAVATACEFGSAGRVGGSGPCVDANLPRGLQSKLESHPNCS</sequence>
<evidence type="ECO:0000313" key="3">
    <source>
        <dbReference type="Proteomes" id="UP000077202"/>
    </source>
</evidence>
<feature type="region of interest" description="Disordered" evidence="1">
    <location>
        <begin position="167"/>
        <end position="190"/>
    </location>
</feature>
<organism evidence="2 3">
    <name type="scientific">Marchantia polymorpha subsp. ruderalis</name>
    <dbReference type="NCBI Taxonomy" id="1480154"/>
    <lineage>
        <taxon>Eukaryota</taxon>
        <taxon>Viridiplantae</taxon>
        <taxon>Streptophyta</taxon>
        <taxon>Embryophyta</taxon>
        <taxon>Marchantiophyta</taxon>
        <taxon>Marchantiopsida</taxon>
        <taxon>Marchantiidae</taxon>
        <taxon>Marchantiales</taxon>
        <taxon>Marchantiaceae</taxon>
        <taxon>Marchantia</taxon>
    </lineage>
</organism>
<protein>
    <submittedName>
        <fullName evidence="2">Uncharacterized protein</fullName>
    </submittedName>
</protein>
<accession>A0A176WNF3</accession>
<feature type="compositionally biased region" description="Acidic residues" evidence="1">
    <location>
        <begin position="99"/>
        <end position="120"/>
    </location>
</feature>
<dbReference type="EMBL" id="LVLJ01000465">
    <property type="protein sequence ID" value="OAE33985.1"/>
    <property type="molecule type" value="Genomic_DNA"/>
</dbReference>
<dbReference type="AlphaFoldDB" id="A0A176WNF3"/>
<evidence type="ECO:0000313" key="2">
    <source>
        <dbReference type="EMBL" id="OAE33985.1"/>
    </source>
</evidence>
<evidence type="ECO:0000256" key="1">
    <source>
        <dbReference type="SAM" id="MobiDB-lite"/>
    </source>
</evidence>
<comment type="caution">
    <text evidence="2">The sequence shown here is derived from an EMBL/GenBank/DDBJ whole genome shotgun (WGS) entry which is preliminary data.</text>
</comment>
<feature type="region of interest" description="Disordered" evidence="1">
    <location>
        <begin position="94"/>
        <end position="149"/>
    </location>
</feature>